<reference evidence="3 4" key="1">
    <citation type="submission" date="2018-03" db="EMBL/GenBank/DDBJ databases">
        <title>The draft genome of Zobellella taiwanensis JCM 13381.</title>
        <authorList>
            <person name="Liu L."/>
            <person name="Li L."/>
            <person name="Wang T."/>
            <person name="Zhang X."/>
            <person name="Liang L."/>
        </authorList>
    </citation>
    <scope>NUCLEOTIDE SEQUENCE [LARGE SCALE GENOMIC DNA]</scope>
    <source>
        <strain evidence="3 4">JCM 13381</strain>
    </source>
</reference>
<dbReference type="AlphaFoldDB" id="A0A2P7QF18"/>
<feature type="transmembrane region" description="Helical" evidence="1">
    <location>
        <begin position="33"/>
        <end position="52"/>
    </location>
</feature>
<feature type="transmembrane region" description="Helical" evidence="1">
    <location>
        <begin position="139"/>
        <end position="158"/>
    </location>
</feature>
<feature type="domain" description="EamA" evidence="2">
    <location>
        <begin position="7"/>
        <end position="131"/>
    </location>
</feature>
<keyword evidence="1" id="KW-1133">Transmembrane helix</keyword>
<gene>
    <name evidence="3" type="ORF">C7I36_16660</name>
</gene>
<evidence type="ECO:0000313" key="3">
    <source>
        <dbReference type="EMBL" id="PSJ36578.1"/>
    </source>
</evidence>
<dbReference type="SUPFAM" id="SSF103481">
    <property type="entry name" value="Multidrug resistance efflux transporter EmrE"/>
    <property type="match status" value="2"/>
</dbReference>
<feature type="transmembrane region" description="Helical" evidence="1">
    <location>
        <begin position="89"/>
        <end position="108"/>
    </location>
</feature>
<dbReference type="EMBL" id="PXYH01000037">
    <property type="protein sequence ID" value="PSJ36578.1"/>
    <property type="molecule type" value="Genomic_DNA"/>
</dbReference>
<feature type="transmembrane region" description="Helical" evidence="1">
    <location>
        <begin position="226"/>
        <end position="245"/>
    </location>
</feature>
<dbReference type="InterPro" id="IPR037185">
    <property type="entry name" value="EmrE-like"/>
</dbReference>
<dbReference type="Pfam" id="PF00892">
    <property type="entry name" value="EamA"/>
    <property type="match status" value="2"/>
</dbReference>
<evidence type="ECO:0000256" key="1">
    <source>
        <dbReference type="SAM" id="Phobius"/>
    </source>
</evidence>
<accession>A0A2P7QF18</accession>
<feature type="transmembrane region" description="Helical" evidence="1">
    <location>
        <begin position="251"/>
        <end position="267"/>
    </location>
</feature>
<name>A0A2P7QF18_9GAMM</name>
<dbReference type="OrthoDB" id="5192439at2"/>
<keyword evidence="1" id="KW-0812">Transmembrane</keyword>
<dbReference type="GO" id="GO:0016020">
    <property type="term" value="C:membrane"/>
    <property type="evidence" value="ECO:0007669"/>
    <property type="project" value="InterPro"/>
</dbReference>
<feature type="domain" description="EamA" evidence="2">
    <location>
        <begin position="140"/>
        <end position="266"/>
    </location>
</feature>
<dbReference type="Proteomes" id="UP000242181">
    <property type="component" value="Unassembled WGS sequence"/>
</dbReference>
<dbReference type="PANTHER" id="PTHR22911">
    <property type="entry name" value="ACYL-MALONYL CONDENSING ENZYME-RELATED"/>
    <property type="match status" value="1"/>
</dbReference>
<feature type="transmembrane region" description="Helical" evidence="1">
    <location>
        <begin position="196"/>
        <end position="214"/>
    </location>
</feature>
<keyword evidence="1" id="KW-0472">Membrane</keyword>
<proteinExistence type="predicted"/>
<sequence>MMTPYLKGTLLTLSGVAVLSLDALLIRLINADPWTLLFWRGLLLSACLGWLCRRQQRAPRRLRWGSALCYACTTITFVLAIRLTSVANTLIIMSVAPLLSALLSRVWLGEKTAPATWLAMLLCSVGLALVMSAGSQSSLTGDISALLCATSMAVKLVLDRAARPVSMAPSLVPAGLLIAIVALSQAPTLQLPAHDMLWMALLGLGVVPLAYLLISQGPRYLPAAEVGLLMLLEMLLGPLWVWLVLAEAPAAAAWPGGSIILAALLLQRCTAIRKPVLASLSTHKYKNINNCS</sequence>
<protein>
    <submittedName>
        <fullName evidence="3">EamA family transporter</fullName>
    </submittedName>
</protein>
<dbReference type="InterPro" id="IPR000620">
    <property type="entry name" value="EamA_dom"/>
</dbReference>
<feature type="transmembrane region" description="Helical" evidence="1">
    <location>
        <begin position="115"/>
        <end position="133"/>
    </location>
</feature>
<dbReference type="Gene3D" id="1.10.3730.20">
    <property type="match status" value="1"/>
</dbReference>
<evidence type="ECO:0000313" key="4">
    <source>
        <dbReference type="Proteomes" id="UP000242181"/>
    </source>
</evidence>
<comment type="caution">
    <text evidence="3">The sequence shown here is derived from an EMBL/GenBank/DDBJ whole genome shotgun (WGS) entry which is preliminary data.</text>
</comment>
<organism evidence="3 4">
    <name type="scientific">Zobellella taiwanensis</name>
    <dbReference type="NCBI Taxonomy" id="347535"/>
    <lineage>
        <taxon>Bacteria</taxon>
        <taxon>Pseudomonadati</taxon>
        <taxon>Pseudomonadota</taxon>
        <taxon>Gammaproteobacteria</taxon>
        <taxon>Aeromonadales</taxon>
        <taxon>Aeromonadaceae</taxon>
        <taxon>Zobellella</taxon>
    </lineage>
</organism>
<evidence type="ECO:0000259" key="2">
    <source>
        <dbReference type="Pfam" id="PF00892"/>
    </source>
</evidence>
<feature type="transmembrane region" description="Helical" evidence="1">
    <location>
        <begin position="64"/>
        <end position="83"/>
    </location>
</feature>
<feature type="transmembrane region" description="Helical" evidence="1">
    <location>
        <begin position="165"/>
        <end position="184"/>
    </location>
</feature>
<keyword evidence="4" id="KW-1185">Reference proteome</keyword>